<comment type="caution">
    <text evidence="11">The sequence shown here is derived from an EMBL/GenBank/DDBJ whole genome shotgun (WGS) entry which is preliminary data.</text>
</comment>
<keyword evidence="8" id="KW-1015">Disulfide bond</keyword>
<keyword evidence="4" id="KW-0548">Nucleotidyltransferase</keyword>
<dbReference type="OrthoDB" id="423533at2759"/>
<dbReference type="Gene3D" id="3.90.176.10">
    <property type="entry name" value="Toxin ADP-ribosyltransferase, Chain A, domain 1"/>
    <property type="match status" value="1"/>
</dbReference>
<evidence type="ECO:0000256" key="5">
    <source>
        <dbReference type="ARBA" id="ARBA00022729"/>
    </source>
</evidence>
<evidence type="ECO:0000256" key="10">
    <source>
        <dbReference type="RuleBase" id="RU361228"/>
    </source>
</evidence>
<dbReference type="PRINTS" id="PR00970">
    <property type="entry name" value="RIBTRNSFRASE"/>
</dbReference>
<name>A0A7L2PIY5_PYCJO</name>
<dbReference type="EMBL" id="VWYP01038126">
    <property type="protein sequence ID" value="NXR84630.1"/>
    <property type="molecule type" value="Genomic_DNA"/>
</dbReference>
<dbReference type="GO" id="GO:0003950">
    <property type="term" value="F:NAD+ poly-ADP-ribosyltransferase activity"/>
    <property type="evidence" value="ECO:0007669"/>
    <property type="project" value="TreeGrafter"/>
</dbReference>
<dbReference type="GO" id="GO:0005615">
    <property type="term" value="C:extracellular space"/>
    <property type="evidence" value="ECO:0007669"/>
    <property type="project" value="UniProtKB-ARBA"/>
</dbReference>
<dbReference type="InterPro" id="IPR000768">
    <property type="entry name" value="ART"/>
</dbReference>
<evidence type="ECO:0000256" key="9">
    <source>
        <dbReference type="ARBA" id="ARBA00047597"/>
    </source>
</evidence>
<evidence type="ECO:0000256" key="4">
    <source>
        <dbReference type="ARBA" id="ARBA00022695"/>
    </source>
</evidence>
<dbReference type="PANTHER" id="PTHR10339:SF1">
    <property type="entry name" value="ECTO-ADP-RIBOSYLTRANSFERASE 4"/>
    <property type="match status" value="1"/>
</dbReference>
<comment type="similarity">
    <text evidence="1 10">Belongs to the Arg-specific ADP-ribosyltransferase family.</text>
</comment>
<dbReference type="SUPFAM" id="SSF56399">
    <property type="entry name" value="ADP-ribosylation"/>
    <property type="match status" value="1"/>
</dbReference>
<feature type="non-terminal residue" evidence="11">
    <location>
        <position position="1"/>
    </location>
</feature>
<proteinExistence type="inferred from homology"/>
<dbReference type="PROSITE" id="PS51996">
    <property type="entry name" value="TR_MART"/>
    <property type="match status" value="1"/>
</dbReference>
<keyword evidence="12" id="KW-1185">Reference proteome</keyword>
<dbReference type="GO" id="GO:0016779">
    <property type="term" value="F:nucleotidyltransferase activity"/>
    <property type="evidence" value="ECO:0007669"/>
    <property type="project" value="UniProtKB-KW"/>
</dbReference>
<evidence type="ECO:0000313" key="11">
    <source>
        <dbReference type="EMBL" id="NXR84630.1"/>
    </source>
</evidence>
<dbReference type="InterPro" id="IPR050999">
    <property type="entry name" value="ADP-ribosyltransferase_ARG"/>
</dbReference>
<evidence type="ECO:0000256" key="1">
    <source>
        <dbReference type="ARBA" id="ARBA00009558"/>
    </source>
</evidence>
<keyword evidence="5 10" id="KW-0732">Signal</keyword>
<dbReference type="GO" id="GO:0044194">
    <property type="term" value="C:cytolytic granule"/>
    <property type="evidence" value="ECO:0007669"/>
    <property type="project" value="UniProtKB-ARBA"/>
</dbReference>
<gene>
    <name evidence="11" type="primary">Art1</name>
    <name evidence="11" type="ORF">PYCJOC_R08607</name>
</gene>
<feature type="chain" id="PRO_5029949380" description="NAD(P)(+)--arginine ADP-ribosyltransferase" evidence="10">
    <location>
        <begin position="26"/>
        <end position="262"/>
    </location>
</feature>
<sequence>WPLSAMAPLALTLALLAMTVAPAANEVLPLDMAQDSFDDQYRGCGPAMTAALPALIRSEFQKNPVFAQAWPEAKTQWHKVRSPMSPLPSPAHAIALRAYMIPDLYTDFNRAVPVAGRSPQQYRDNFHFKSLHFLLTDAVATLRDARKGRCLQVVRRDCGVRFEAKLGDTVRFGQFWVMWMSETPAWCPVQTLFRLYTCHGGGMQYFLKTEEEVVLIPPFETFEVTEVTREGNKTQIQLNSTGTFSKYNCEWLRGDSTGDSLG</sequence>
<reference evidence="11 12" key="1">
    <citation type="submission" date="2019-09" db="EMBL/GenBank/DDBJ databases">
        <title>Bird 10,000 Genomes (B10K) Project - Family phase.</title>
        <authorList>
            <person name="Zhang G."/>
        </authorList>
    </citation>
    <scope>NUCLEOTIDE SEQUENCE [LARGE SCALE GENOMIC DNA]</scope>
    <source>
        <strain evidence="11">B10K-DU-002-42</strain>
        <tissue evidence="11">Muscle</tissue>
    </source>
</reference>
<dbReference type="PANTHER" id="PTHR10339">
    <property type="entry name" value="ADP-RIBOSYLTRANSFERASE"/>
    <property type="match status" value="1"/>
</dbReference>
<dbReference type="GO" id="GO:0046677">
    <property type="term" value="P:response to antibiotic"/>
    <property type="evidence" value="ECO:0007669"/>
    <property type="project" value="UniProtKB-ARBA"/>
</dbReference>
<feature type="non-terminal residue" evidence="11">
    <location>
        <position position="262"/>
    </location>
</feature>
<dbReference type="FunFam" id="3.90.176.10:FF:000001">
    <property type="entry name" value="NAD(P)(+)--arginine ADP-ribosyltransferase"/>
    <property type="match status" value="1"/>
</dbReference>
<keyword evidence="2 10" id="KW-0328">Glycosyltransferase</keyword>
<evidence type="ECO:0000256" key="2">
    <source>
        <dbReference type="ARBA" id="ARBA00022676"/>
    </source>
</evidence>
<dbReference type="Pfam" id="PF01129">
    <property type="entry name" value="ART"/>
    <property type="match status" value="1"/>
</dbReference>
<evidence type="ECO:0000313" key="12">
    <source>
        <dbReference type="Proteomes" id="UP000535705"/>
    </source>
</evidence>
<evidence type="ECO:0000256" key="6">
    <source>
        <dbReference type="ARBA" id="ARBA00022857"/>
    </source>
</evidence>
<dbReference type="EC" id="2.4.2.31" evidence="10"/>
<comment type="catalytic activity">
    <reaction evidence="9 10">
        <text>L-arginyl-[protein] + NAD(+) = N(omega)-(ADP-D-ribosyl)-L-arginyl-[protein] + nicotinamide + H(+)</text>
        <dbReference type="Rhea" id="RHEA:19149"/>
        <dbReference type="Rhea" id="RHEA-COMP:10532"/>
        <dbReference type="Rhea" id="RHEA-COMP:15087"/>
        <dbReference type="ChEBI" id="CHEBI:15378"/>
        <dbReference type="ChEBI" id="CHEBI:17154"/>
        <dbReference type="ChEBI" id="CHEBI:29965"/>
        <dbReference type="ChEBI" id="CHEBI:57540"/>
        <dbReference type="ChEBI" id="CHEBI:142554"/>
        <dbReference type="EC" id="2.4.2.31"/>
    </reaction>
</comment>
<keyword evidence="7 10" id="KW-0520">NAD</keyword>
<keyword evidence="3 10" id="KW-0808">Transferase</keyword>
<evidence type="ECO:0000256" key="7">
    <source>
        <dbReference type="ARBA" id="ARBA00023027"/>
    </source>
</evidence>
<dbReference type="PROSITE" id="PS01291">
    <property type="entry name" value="ART"/>
    <property type="match status" value="1"/>
</dbReference>
<dbReference type="GO" id="GO:0106274">
    <property type="term" value="F:NAD+-protein-arginine ADP-ribosyltransferase activity"/>
    <property type="evidence" value="ECO:0007669"/>
    <property type="project" value="UniProtKB-EC"/>
</dbReference>
<keyword evidence="6 10" id="KW-0521">NADP</keyword>
<accession>A0A7L2PIY5</accession>
<protein>
    <recommendedName>
        <fullName evidence="10">NAD(P)(+)--arginine ADP-ribosyltransferase</fullName>
        <ecNumber evidence="10">2.4.2.31</ecNumber>
    </recommendedName>
    <alternativeName>
        <fullName evidence="10">Mono(ADP-ribosyl)transferase</fullName>
    </alternativeName>
</protein>
<dbReference type="AlphaFoldDB" id="A0A7L2PIY5"/>
<dbReference type="Proteomes" id="UP000535705">
    <property type="component" value="Unassembled WGS sequence"/>
</dbReference>
<feature type="signal peptide" evidence="10">
    <location>
        <begin position="1"/>
        <end position="25"/>
    </location>
</feature>
<organism evidence="11 12">
    <name type="scientific">Pycnonotus jocosus</name>
    <name type="common">Red-whiskered bulbul</name>
    <name type="synonym">Lanius jocosus</name>
    <dbReference type="NCBI Taxonomy" id="182897"/>
    <lineage>
        <taxon>Eukaryota</taxon>
        <taxon>Metazoa</taxon>
        <taxon>Chordata</taxon>
        <taxon>Craniata</taxon>
        <taxon>Vertebrata</taxon>
        <taxon>Euteleostomi</taxon>
        <taxon>Archelosauria</taxon>
        <taxon>Archosauria</taxon>
        <taxon>Dinosauria</taxon>
        <taxon>Saurischia</taxon>
        <taxon>Theropoda</taxon>
        <taxon>Coelurosauria</taxon>
        <taxon>Aves</taxon>
        <taxon>Neognathae</taxon>
        <taxon>Neoaves</taxon>
        <taxon>Telluraves</taxon>
        <taxon>Australaves</taxon>
        <taxon>Passeriformes</taxon>
        <taxon>Sylvioidea</taxon>
        <taxon>Pycnonotidae</taxon>
        <taxon>Pycnonotus</taxon>
    </lineage>
</organism>
<evidence type="ECO:0000256" key="3">
    <source>
        <dbReference type="ARBA" id="ARBA00022679"/>
    </source>
</evidence>
<evidence type="ECO:0000256" key="8">
    <source>
        <dbReference type="ARBA" id="ARBA00023157"/>
    </source>
</evidence>